<protein>
    <submittedName>
        <fullName evidence="1">Uncharacterized protein</fullName>
    </submittedName>
</protein>
<reference evidence="1 2" key="1">
    <citation type="journal article" date="2019" name="Commun. Biol.">
        <title>The bagworm genome reveals a unique fibroin gene that provides high tensile strength.</title>
        <authorList>
            <person name="Kono N."/>
            <person name="Nakamura H."/>
            <person name="Ohtoshi R."/>
            <person name="Tomita M."/>
            <person name="Numata K."/>
            <person name="Arakawa K."/>
        </authorList>
    </citation>
    <scope>NUCLEOTIDE SEQUENCE [LARGE SCALE GENOMIC DNA]</scope>
</reference>
<gene>
    <name evidence="1" type="ORF">EVAR_53971_1</name>
</gene>
<dbReference type="Proteomes" id="UP000299102">
    <property type="component" value="Unassembled WGS sequence"/>
</dbReference>
<evidence type="ECO:0000313" key="2">
    <source>
        <dbReference type="Proteomes" id="UP000299102"/>
    </source>
</evidence>
<proteinExistence type="predicted"/>
<sequence length="107" mass="11875">MSAADILPVGSSLRSVAFGPFQWIPLSTLRNYVCSVPVSRVPGVALRACKSMRNTAQYPPCVDNQTTCVRPEYSLQLTMPSARLAFTRFLCLGCTPARLRFRYPIAF</sequence>
<organism evidence="1 2">
    <name type="scientific">Eumeta variegata</name>
    <name type="common">Bagworm moth</name>
    <name type="synonym">Eumeta japonica</name>
    <dbReference type="NCBI Taxonomy" id="151549"/>
    <lineage>
        <taxon>Eukaryota</taxon>
        <taxon>Metazoa</taxon>
        <taxon>Ecdysozoa</taxon>
        <taxon>Arthropoda</taxon>
        <taxon>Hexapoda</taxon>
        <taxon>Insecta</taxon>
        <taxon>Pterygota</taxon>
        <taxon>Neoptera</taxon>
        <taxon>Endopterygota</taxon>
        <taxon>Lepidoptera</taxon>
        <taxon>Glossata</taxon>
        <taxon>Ditrysia</taxon>
        <taxon>Tineoidea</taxon>
        <taxon>Psychidae</taxon>
        <taxon>Oiketicinae</taxon>
        <taxon>Eumeta</taxon>
    </lineage>
</organism>
<accession>A0A4C1XZH9</accession>
<dbReference type="AlphaFoldDB" id="A0A4C1XZH9"/>
<dbReference type="EMBL" id="BGZK01001015">
    <property type="protein sequence ID" value="GBP68553.1"/>
    <property type="molecule type" value="Genomic_DNA"/>
</dbReference>
<name>A0A4C1XZH9_EUMVA</name>
<comment type="caution">
    <text evidence="1">The sequence shown here is derived from an EMBL/GenBank/DDBJ whole genome shotgun (WGS) entry which is preliminary data.</text>
</comment>
<keyword evidence="2" id="KW-1185">Reference proteome</keyword>
<evidence type="ECO:0000313" key="1">
    <source>
        <dbReference type="EMBL" id="GBP68553.1"/>
    </source>
</evidence>